<evidence type="ECO:0000256" key="5">
    <source>
        <dbReference type="ARBA" id="ARBA00022692"/>
    </source>
</evidence>
<evidence type="ECO:0000259" key="13">
    <source>
        <dbReference type="PROSITE" id="PS50885"/>
    </source>
</evidence>
<organism evidence="14 15">
    <name type="scientific">Pseudomonas folii</name>
    <dbReference type="NCBI Taxonomy" id="2762593"/>
    <lineage>
        <taxon>Bacteria</taxon>
        <taxon>Pseudomonadati</taxon>
        <taxon>Pseudomonadota</taxon>
        <taxon>Gammaproteobacteria</taxon>
        <taxon>Pseudomonadales</taxon>
        <taxon>Pseudomonadaceae</taxon>
        <taxon>Pseudomonas</taxon>
    </lineage>
</organism>
<keyword evidence="4" id="KW-0145">Chemotaxis</keyword>
<sequence>MFLSTGLPAVKKLIPAIFRRRSGATTVLRRFRITQRLVLCFGITSLLTIGLGAFCLFQMQEIRKQGETVESGSLPSIAMADALAITLIKMRSESIRLIANADDPGAVVTSKINVETLKNDAEKGFSDYLAHVKDSTERDSLVALQDAYKAFIPGLYDEIALIEQRKIEDARMLANTMLSLQGDLMDMQVQLLRELNKQSAATAVDNASASYAQTRIIALSAIVAVLTLTLLLAWRLSVSIIRPVRQALKIASTIANGDLSPQPIPEGKDETAQLLTMLGQMRGNLHTTIEQIYAAANQLSQSVQEMSSIAESGADNLKLQNSEIEQAAVAVNQMSQAAMEVASNASNTATESLASNAAAANGKARLADTIGSIKELTGNVLDTSHQAEGLAERTLSISKILDVIRAIANQTNLLALNAAIEAARAGEAGRGFAVVADEVRSLAQRTSASTTEIEGLINSVQQSTRETAEALRLTATQANVTLEQAAATGEALTVIISSTSTINDRNLLIASAAEQQAQVAGEVDRNLSSIRELSAQSASGAHQTTAASNALSVLATDLNIMVQRFVL</sequence>
<evidence type="ECO:0000256" key="4">
    <source>
        <dbReference type="ARBA" id="ARBA00022500"/>
    </source>
</evidence>
<dbReference type="EMBL" id="JACONW010000203">
    <property type="protein sequence ID" value="MBC3953017.1"/>
    <property type="molecule type" value="Genomic_DNA"/>
</dbReference>
<feature type="domain" description="Methyl-accepting transducer" evidence="12">
    <location>
        <begin position="295"/>
        <end position="531"/>
    </location>
</feature>
<gene>
    <name evidence="14" type="ORF">H8S59_24875</name>
</gene>
<evidence type="ECO:0000256" key="6">
    <source>
        <dbReference type="ARBA" id="ARBA00022989"/>
    </source>
</evidence>
<dbReference type="SUPFAM" id="SSF58104">
    <property type="entry name" value="Methyl-accepting chemotaxis protein (MCP) signaling domain"/>
    <property type="match status" value="1"/>
</dbReference>
<dbReference type="InterPro" id="IPR004089">
    <property type="entry name" value="MCPsignal_dom"/>
</dbReference>
<dbReference type="SMART" id="SM00283">
    <property type="entry name" value="MA"/>
    <property type="match status" value="1"/>
</dbReference>
<dbReference type="InterPro" id="IPR003660">
    <property type="entry name" value="HAMP_dom"/>
</dbReference>
<comment type="subcellular location">
    <subcellularLocation>
        <location evidence="1">Cell membrane</location>
    </subcellularLocation>
</comment>
<evidence type="ECO:0000313" key="14">
    <source>
        <dbReference type="EMBL" id="MBC3953017.1"/>
    </source>
</evidence>
<dbReference type="Pfam" id="PF00672">
    <property type="entry name" value="HAMP"/>
    <property type="match status" value="1"/>
</dbReference>
<dbReference type="PROSITE" id="PS50885">
    <property type="entry name" value="HAMP"/>
    <property type="match status" value="1"/>
</dbReference>
<evidence type="ECO:0000256" key="11">
    <source>
        <dbReference type="SAM" id="Phobius"/>
    </source>
</evidence>
<evidence type="ECO:0000259" key="12">
    <source>
        <dbReference type="PROSITE" id="PS50111"/>
    </source>
</evidence>
<dbReference type="PRINTS" id="PR00260">
    <property type="entry name" value="CHEMTRNSDUCR"/>
</dbReference>
<keyword evidence="8 10" id="KW-0807">Transducer</keyword>
<comment type="caution">
    <text evidence="14">The sequence shown here is derived from an EMBL/GenBank/DDBJ whole genome shotgun (WGS) entry which is preliminary data.</text>
</comment>
<dbReference type="InterPro" id="IPR024478">
    <property type="entry name" value="HlyB_4HB_MCP"/>
</dbReference>
<keyword evidence="5 11" id="KW-0812">Transmembrane</keyword>
<evidence type="ECO:0000256" key="7">
    <source>
        <dbReference type="ARBA" id="ARBA00023136"/>
    </source>
</evidence>
<keyword evidence="2" id="KW-1003">Cell membrane</keyword>
<keyword evidence="6 11" id="KW-1133">Transmembrane helix</keyword>
<dbReference type="Pfam" id="PF00015">
    <property type="entry name" value="MCPsignal"/>
    <property type="match status" value="1"/>
</dbReference>
<dbReference type="PANTHER" id="PTHR32089:SF120">
    <property type="entry name" value="METHYL-ACCEPTING CHEMOTAXIS PROTEIN TLPQ"/>
    <property type="match status" value="1"/>
</dbReference>
<evidence type="ECO:0000313" key="15">
    <source>
        <dbReference type="Proteomes" id="UP000651852"/>
    </source>
</evidence>
<protein>
    <submittedName>
        <fullName evidence="14">Methyl-accepting chemotaxis protein</fullName>
    </submittedName>
</protein>
<dbReference type="Gene3D" id="1.10.287.950">
    <property type="entry name" value="Methyl-accepting chemotaxis protein"/>
    <property type="match status" value="1"/>
</dbReference>
<dbReference type="SMART" id="SM00304">
    <property type="entry name" value="HAMP"/>
    <property type="match status" value="1"/>
</dbReference>
<evidence type="ECO:0000256" key="2">
    <source>
        <dbReference type="ARBA" id="ARBA00022475"/>
    </source>
</evidence>
<comment type="similarity">
    <text evidence="9">Belongs to the methyl-accepting chemotaxis (MCP) protein family.</text>
</comment>
<evidence type="ECO:0000256" key="3">
    <source>
        <dbReference type="ARBA" id="ARBA00022481"/>
    </source>
</evidence>
<keyword evidence="7 11" id="KW-0472">Membrane</keyword>
<feature type="transmembrane region" description="Helical" evidence="11">
    <location>
        <begin position="37"/>
        <end position="59"/>
    </location>
</feature>
<accession>A0ABR7B765</accession>
<evidence type="ECO:0000256" key="9">
    <source>
        <dbReference type="ARBA" id="ARBA00029447"/>
    </source>
</evidence>
<name>A0ABR7B765_9PSED</name>
<dbReference type="PROSITE" id="PS50111">
    <property type="entry name" value="CHEMOTAXIS_TRANSDUC_2"/>
    <property type="match status" value="1"/>
</dbReference>
<keyword evidence="15" id="KW-1185">Reference proteome</keyword>
<dbReference type="PANTHER" id="PTHR32089">
    <property type="entry name" value="METHYL-ACCEPTING CHEMOTAXIS PROTEIN MCPB"/>
    <property type="match status" value="1"/>
</dbReference>
<feature type="transmembrane region" description="Helical" evidence="11">
    <location>
        <begin position="216"/>
        <end position="236"/>
    </location>
</feature>
<keyword evidence="3" id="KW-0488">Methylation</keyword>
<dbReference type="InterPro" id="IPR004090">
    <property type="entry name" value="Chemotax_Me-accpt_rcpt"/>
</dbReference>
<evidence type="ECO:0000256" key="1">
    <source>
        <dbReference type="ARBA" id="ARBA00004236"/>
    </source>
</evidence>
<proteinExistence type="inferred from homology"/>
<dbReference type="SUPFAM" id="SSF47170">
    <property type="entry name" value="Aspartate receptor, ligand-binding domain"/>
    <property type="match status" value="1"/>
</dbReference>
<feature type="domain" description="HAMP" evidence="13">
    <location>
        <begin position="238"/>
        <end position="290"/>
    </location>
</feature>
<dbReference type="Pfam" id="PF12729">
    <property type="entry name" value="4HB_MCP_1"/>
    <property type="match status" value="1"/>
</dbReference>
<dbReference type="InterPro" id="IPR035440">
    <property type="entry name" value="4HB_MCP_dom_sf"/>
</dbReference>
<dbReference type="RefSeq" id="WP_187523142.1">
    <property type="nucleotide sequence ID" value="NZ_JACONW010000203.1"/>
</dbReference>
<dbReference type="Proteomes" id="UP000651852">
    <property type="component" value="Unassembled WGS sequence"/>
</dbReference>
<reference evidence="14 15" key="1">
    <citation type="submission" date="2020-08" db="EMBL/GenBank/DDBJ databases">
        <title>Putative novel bacterial strains isolated from necrotic wheat leaf tissues caused by Xanthomonas translucens.</title>
        <authorList>
            <person name="Tambong J.T."/>
        </authorList>
    </citation>
    <scope>NUCLEOTIDE SEQUENCE [LARGE SCALE GENOMIC DNA]</scope>
    <source>
        <strain evidence="14 15">DOAB 1069</strain>
    </source>
</reference>
<dbReference type="CDD" id="cd06225">
    <property type="entry name" value="HAMP"/>
    <property type="match status" value="1"/>
</dbReference>
<evidence type="ECO:0000256" key="10">
    <source>
        <dbReference type="PROSITE-ProRule" id="PRU00284"/>
    </source>
</evidence>
<evidence type="ECO:0000256" key="8">
    <source>
        <dbReference type="ARBA" id="ARBA00023224"/>
    </source>
</evidence>